<dbReference type="AlphaFoldDB" id="U4R6J0"/>
<keyword evidence="3" id="KW-0597">Phosphoprotein</keyword>
<feature type="transmembrane region" description="Helical" evidence="9">
    <location>
        <begin position="6"/>
        <end position="25"/>
    </location>
</feature>
<evidence type="ECO:0000256" key="1">
    <source>
        <dbReference type="ARBA" id="ARBA00000085"/>
    </source>
</evidence>
<dbReference type="InterPro" id="IPR003594">
    <property type="entry name" value="HATPase_dom"/>
</dbReference>
<feature type="transmembrane region" description="Helical" evidence="9">
    <location>
        <begin position="99"/>
        <end position="121"/>
    </location>
</feature>
<dbReference type="InterPro" id="IPR004358">
    <property type="entry name" value="Sig_transdc_His_kin-like_C"/>
</dbReference>
<dbReference type="Proteomes" id="UP000016860">
    <property type="component" value="Unassembled WGS sequence"/>
</dbReference>
<sequence length="612" mass="69407">MLETITKILIYLFSAGVHLVLLIRIKSIKYSRQLHRICALNILILFMWTILALSNIVIDTITGYRICNIYFAGSICVFFLPATLIILCILLVKNKISSIATYILICIPPVTSTIMLVTNSFHKLFIKEISADAKTMVFGSYYYVHCTWQLIYATFAVLYLIYFSLKYTNCLTRQILLVVSGIIMPIAVDYVVYLNYFSNLPISLPDSIHTLSYCFTTVCLSVAIRKYRFLDTLPIAIRSIVDYISDSFVVIDYKNNILEMNKNFKTEFGSIIKQNENDFYKVMQDDSFNNLKNQISQITANKGVTHQNTKFEQEFIINNVQRYFEIEIIHVYAHEQYIAILILFHDMTEHMQVIKLMEENAKQMIEKARLVSLHNLIGGISHNMKSPLMSSSGGILALKNHTRKIENLITDMNSNGEYSEYLDIVSDMRKWEDSIKNYLVYMSDIITAVKEQAASMIGNQNRSFTVGELFSKIALLLDFELKKSNCSLNNILNVNEDTCIEGDISSLTQILGNAVINATQAYSEGGVINLEADRKPEGILFTIQDFGKGVPSEIKNRIFNEMVTTKGKDGSGLGLYFANIAVKSQFRGSISIESEEGKGTTVFITIPIKKAN</sequence>
<dbReference type="OrthoDB" id="1650586at2"/>
<evidence type="ECO:0000256" key="9">
    <source>
        <dbReference type="SAM" id="Phobius"/>
    </source>
</evidence>
<keyword evidence="9" id="KW-1133">Transmembrane helix</keyword>
<evidence type="ECO:0000256" key="2">
    <source>
        <dbReference type="ARBA" id="ARBA00012438"/>
    </source>
</evidence>
<dbReference type="InterPro" id="IPR031621">
    <property type="entry name" value="HisKA_7TM"/>
</dbReference>
<dbReference type="STRING" id="1330534.L323_01320"/>
<dbReference type="PANTHER" id="PTHR43065:SF10">
    <property type="entry name" value="PEROXIDE STRESS-ACTIVATED HISTIDINE KINASE MAK3"/>
    <property type="match status" value="1"/>
</dbReference>
<keyword evidence="9" id="KW-0812">Transmembrane</keyword>
<keyword evidence="8" id="KW-0902">Two-component regulatory system</keyword>
<gene>
    <name evidence="11" type="ORF">L323_01320</name>
</gene>
<feature type="transmembrane region" description="Helical" evidence="9">
    <location>
        <begin position="141"/>
        <end position="163"/>
    </location>
</feature>
<dbReference type="SMART" id="SM00387">
    <property type="entry name" value="HATPase_c"/>
    <property type="match status" value="1"/>
</dbReference>
<keyword evidence="9" id="KW-0472">Membrane</keyword>
<dbReference type="EMBL" id="ATAY01000007">
    <property type="protein sequence ID" value="EPR14127.1"/>
    <property type="molecule type" value="Genomic_DNA"/>
</dbReference>
<keyword evidence="7" id="KW-0067">ATP-binding</keyword>
<dbReference type="PANTHER" id="PTHR43065">
    <property type="entry name" value="SENSOR HISTIDINE KINASE"/>
    <property type="match status" value="1"/>
</dbReference>
<feature type="transmembrane region" description="Helical" evidence="9">
    <location>
        <begin position="37"/>
        <end position="58"/>
    </location>
</feature>
<dbReference type="InterPro" id="IPR005467">
    <property type="entry name" value="His_kinase_dom"/>
</dbReference>
<evidence type="ECO:0000256" key="3">
    <source>
        <dbReference type="ARBA" id="ARBA00022553"/>
    </source>
</evidence>
<evidence type="ECO:0000256" key="5">
    <source>
        <dbReference type="ARBA" id="ARBA00022741"/>
    </source>
</evidence>
<dbReference type="InterPro" id="IPR036890">
    <property type="entry name" value="HATPase_C_sf"/>
</dbReference>
<proteinExistence type="predicted"/>
<name>U4R6J0_9FIRM</name>
<dbReference type="Pfam" id="PF16927">
    <property type="entry name" value="HisKA_7TM"/>
    <property type="match status" value="1"/>
</dbReference>
<dbReference type="SUPFAM" id="SSF55874">
    <property type="entry name" value="ATPase domain of HSP90 chaperone/DNA topoisomerase II/histidine kinase"/>
    <property type="match status" value="1"/>
</dbReference>
<dbReference type="GO" id="GO:0000160">
    <property type="term" value="P:phosphorelay signal transduction system"/>
    <property type="evidence" value="ECO:0007669"/>
    <property type="project" value="UniProtKB-KW"/>
</dbReference>
<dbReference type="PROSITE" id="PS50109">
    <property type="entry name" value="HIS_KIN"/>
    <property type="match status" value="1"/>
</dbReference>
<accession>U4R6J0</accession>
<evidence type="ECO:0000259" key="10">
    <source>
        <dbReference type="PROSITE" id="PS50109"/>
    </source>
</evidence>
<dbReference type="RefSeq" id="WP_020813916.1">
    <property type="nucleotide sequence ID" value="NZ_ATAY01000007.1"/>
</dbReference>
<dbReference type="Pfam" id="PF02518">
    <property type="entry name" value="HATPase_c"/>
    <property type="match status" value="1"/>
</dbReference>
<feature type="domain" description="Histidine kinase" evidence="10">
    <location>
        <begin position="379"/>
        <end position="610"/>
    </location>
</feature>
<keyword evidence="6 11" id="KW-0418">Kinase</keyword>
<keyword evidence="5" id="KW-0547">Nucleotide-binding</keyword>
<evidence type="ECO:0000313" key="11">
    <source>
        <dbReference type="EMBL" id="EPR14127.1"/>
    </source>
</evidence>
<dbReference type="GO" id="GO:0004673">
    <property type="term" value="F:protein histidine kinase activity"/>
    <property type="evidence" value="ECO:0007669"/>
    <property type="project" value="UniProtKB-EC"/>
</dbReference>
<evidence type="ECO:0000256" key="7">
    <source>
        <dbReference type="ARBA" id="ARBA00022840"/>
    </source>
</evidence>
<evidence type="ECO:0000313" key="12">
    <source>
        <dbReference type="Proteomes" id="UP000016860"/>
    </source>
</evidence>
<feature type="transmembrane region" description="Helical" evidence="9">
    <location>
        <begin position="70"/>
        <end position="92"/>
    </location>
</feature>
<dbReference type="Gene3D" id="3.30.565.10">
    <property type="entry name" value="Histidine kinase-like ATPase, C-terminal domain"/>
    <property type="match status" value="1"/>
</dbReference>
<comment type="catalytic activity">
    <reaction evidence="1">
        <text>ATP + protein L-histidine = ADP + protein N-phospho-L-histidine.</text>
        <dbReference type="EC" id="2.7.13.3"/>
    </reaction>
</comment>
<evidence type="ECO:0000256" key="6">
    <source>
        <dbReference type="ARBA" id="ARBA00022777"/>
    </source>
</evidence>
<reference evidence="11 12" key="1">
    <citation type="journal article" date="2013" name="Genome Announc.">
        <title>Draft Genome Sequence of the Cellulolytic Bacterium Clostridium papyrosolvens C7 (ATCC 700395).</title>
        <authorList>
            <person name="Zepeda V."/>
            <person name="Dassa B."/>
            <person name="Borovok I."/>
            <person name="Lamed R."/>
            <person name="Bayer E.A."/>
            <person name="Cate J.H."/>
        </authorList>
    </citation>
    <scope>NUCLEOTIDE SEQUENCE [LARGE SCALE GENOMIC DNA]</scope>
    <source>
        <strain evidence="11 12">C7</strain>
    </source>
</reference>
<comment type="caution">
    <text evidence="11">The sequence shown here is derived from an EMBL/GenBank/DDBJ whole genome shotgun (WGS) entry which is preliminary data.</text>
</comment>
<dbReference type="GO" id="GO:0005524">
    <property type="term" value="F:ATP binding"/>
    <property type="evidence" value="ECO:0007669"/>
    <property type="project" value="UniProtKB-KW"/>
</dbReference>
<dbReference type="PATRIC" id="fig|1330534.3.peg.268"/>
<organism evidence="11 12">
    <name type="scientific">Ruminiclostridium papyrosolvens C7</name>
    <dbReference type="NCBI Taxonomy" id="1330534"/>
    <lineage>
        <taxon>Bacteria</taxon>
        <taxon>Bacillati</taxon>
        <taxon>Bacillota</taxon>
        <taxon>Clostridia</taxon>
        <taxon>Eubacteriales</taxon>
        <taxon>Oscillospiraceae</taxon>
        <taxon>Ruminiclostridium</taxon>
    </lineage>
</organism>
<evidence type="ECO:0000256" key="8">
    <source>
        <dbReference type="ARBA" id="ARBA00023012"/>
    </source>
</evidence>
<dbReference type="PRINTS" id="PR00344">
    <property type="entry name" value="BCTRLSENSOR"/>
</dbReference>
<keyword evidence="4" id="KW-0808">Transferase</keyword>
<dbReference type="Gene3D" id="3.30.450.20">
    <property type="entry name" value="PAS domain"/>
    <property type="match status" value="1"/>
</dbReference>
<dbReference type="EC" id="2.7.13.3" evidence="2"/>
<evidence type="ECO:0000256" key="4">
    <source>
        <dbReference type="ARBA" id="ARBA00022679"/>
    </source>
</evidence>
<protein>
    <recommendedName>
        <fullName evidence="2">histidine kinase</fullName>
        <ecNumber evidence="2">2.7.13.3</ecNumber>
    </recommendedName>
</protein>
<feature type="transmembrane region" description="Helical" evidence="9">
    <location>
        <begin position="175"/>
        <end position="196"/>
    </location>
</feature>